<feature type="domain" description="Glycosyl hydrolase family 98 putative carbohydrate-binding module" evidence="2">
    <location>
        <begin position="89"/>
        <end position="223"/>
    </location>
</feature>
<dbReference type="EMBL" id="VNJI01000022">
    <property type="protein sequence ID" value="TVY08568.1"/>
    <property type="molecule type" value="Genomic_DNA"/>
</dbReference>
<dbReference type="AlphaFoldDB" id="A0A559K8W8"/>
<name>A0A559K8W8_9BACL</name>
<dbReference type="SUPFAM" id="SSF49785">
    <property type="entry name" value="Galactose-binding domain-like"/>
    <property type="match status" value="1"/>
</dbReference>
<evidence type="ECO:0000256" key="1">
    <source>
        <dbReference type="SAM" id="SignalP"/>
    </source>
</evidence>
<evidence type="ECO:0000259" key="2">
    <source>
        <dbReference type="Pfam" id="PF08305"/>
    </source>
</evidence>
<dbReference type="InterPro" id="IPR038637">
    <property type="entry name" value="NPCBM_sf"/>
</dbReference>
<dbReference type="Proteomes" id="UP000317036">
    <property type="component" value="Unassembled WGS sequence"/>
</dbReference>
<evidence type="ECO:0000313" key="3">
    <source>
        <dbReference type="EMBL" id="TVY08568.1"/>
    </source>
</evidence>
<evidence type="ECO:0000313" key="4">
    <source>
        <dbReference type="Proteomes" id="UP000317036"/>
    </source>
</evidence>
<comment type="caution">
    <text evidence="3">The sequence shown here is derived from an EMBL/GenBank/DDBJ whole genome shotgun (WGS) entry which is preliminary data.</text>
</comment>
<keyword evidence="4" id="KW-1185">Reference proteome</keyword>
<accession>A0A559K8W8</accession>
<dbReference type="Gene3D" id="2.60.120.1060">
    <property type="entry name" value="NPCBM/NEW2 domain"/>
    <property type="match status" value="1"/>
</dbReference>
<feature type="signal peptide" evidence="1">
    <location>
        <begin position="1"/>
        <end position="24"/>
    </location>
</feature>
<reference evidence="3 4" key="1">
    <citation type="submission" date="2019-07" db="EMBL/GenBank/DDBJ databases">
        <authorList>
            <person name="Kim J."/>
        </authorList>
    </citation>
    <scope>NUCLEOTIDE SEQUENCE [LARGE SCALE GENOMIC DNA]</scope>
    <source>
        <strain evidence="3 4">JC52</strain>
    </source>
</reference>
<gene>
    <name evidence="3" type="ORF">FPZ49_18290</name>
</gene>
<proteinExistence type="predicted"/>
<dbReference type="OrthoDB" id="337615at2"/>
<feature type="chain" id="PRO_5021767881" description="Glycosyl hydrolase family 98 putative carbohydrate-binding module domain-containing protein" evidence="1">
    <location>
        <begin position="25"/>
        <end position="244"/>
    </location>
</feature>
<keyword evidence="1" id="KW-0732">Signal</keyword>
<dbReference type="Pfam" id="PF08305">
    <property type="entry name" value="NPCBM"/>
    <property type="match status" value="1"/>
</dbReference>
<organism evidence="3 4">
    <name type="scientific">Paenibacillus cremeus</name>
    <dbReference type="NCBI Taxonomy" id="2163881"/>
    <lineage>
        <taxon>Bacteria</taxon>
        <taxon>Bacillati</taxon>
        <taxon>Bacillota</taxon>
        <taxon>Bacilli</taxon>
        <taxon>Bacillales</taxon>
        <taxon>Paenibacillaceae</taxon>
        <taxon>Paenibacillus</taxon>
    </lineage>
</organism>
<dbReference type="RefSeq" id="WP_144849580.1">
    <property type="nucleotide sequence ID" value="NZ_VNJI01000022.1"/>
</dbReference>
<dbReference type="InterPro" id="IPR008979">
    <property type="entry name" value="Galactose-bd-like_sf"/>
</dbReference>
<protein>
    <recommendedName>
        <fullName evidence="2">Glycosyl hydrolase family 98 putative carbohydrate-binding module domain-containing protein</fullName>
    </recommendedName>
</protein>
<sequence length="244" mass="26351">MKKKMLLTLLPVCMLFSAGAGAMAASNIQEVKAFINNEIKFTLNGEVWQPKDKDDHPLSALVYDGSSYLPVRAVAEATGLSIDWDAGKIALSSLKPQALTGQWAAKTIAFNELIRDPEPHPLKIQGVVFDSGLAASLQPQQRSKDTESSTMKTITYSLNAQYASLGGSVGMDDRSWKGVNGSIRFTGDGREIRRVSGLKNGNAPVPVALDVRGVTNLTISFEMDNPDPSYGVINLDFVNAYLSK</sequence>
<dbReference type="InterPro" id="IPR013222">
    <property type="entry name" value="Glyco_hyd_98_carb-bd"/>
</dbReference>